<evidence type="ECO:0000259" key="3">
    <source>
        <dbReference type="Pfam" id="PF09073"/>
    </source>
</evidence>
<feature type="compositionally biased region" description="Polar residues" evidence="2">
    <location>
        <begin position="259"/>
        <end position="269"/>
    </location>
</feature>
<keyword evidence="1" id="KW-0175">Coiled coil</keyword>
<protein>
    <recommendedName>
        <fullName evidence="3">Bud22 domain-containing protein</fullName>
    </recommendedName>
</protein>
<dbReference type="InterPro" id="IPR037393">
    <property type="entry name" value="Bud22/SRFB1"/>
</dbReference>
<dbReference type="InterPro" id="IPR015158">
    <property type="entry name" value="Bud22_dom"/>
</dbReference>
<feature type="compositionally biased region" description="Basic and acidic residues" evidence="2">
    <location>
        <begin position="103"/>
        <end position="121"/>
    </location>
</feature>
<feature type="domain" description="Bud22" evidence="3">
    <location>
        <begin position="70"/>
        <end position="271"/>
    </location>
</feature>
<feature type="region of interest" description="Disordered" evidence="2">
    <location>
        <begin position="284"/>
        <end position="383"/>
    </location>
</feature>
<reference evidence="4 5" key="1">
    <citation type="journal article" date="2016" name="Proc. Natl. Acad. Sci. U.S.A.">
        <title>Lipid metabolic changes in an early divergent fungus govern the establishment of a mutualistic symbiosis with endobacteria.</title>
        <authorList>
            <person name="Lastovetsky O.A."/>
            <person name="Gaspar M.L."/>
            <person name="Mondo S.J."/>
            <person name="LaButti K.M."/>
            <person name="Sandor L."/>
            <person name="Grigoriev I.V."/>
            <person name="Henry S.A."/>
            <person name="Pawlowska T.E."/>
        </authorList>
    </citation>
    <scope>NUCLEOTIDE SEQUENCE [LARGE SCALE GENOMIC DNA]</scope>
    <source>
        <strain evidence="4 5">ATCC 52813</strain>
    </source>
</reference>
<dbReference type="PANTHER" id="PTHR23325">
    <property type="entry name" value="SERUM RESPONSE FACTOR-BINDING"/>
    <property type="match status" value="1"/>
</dbReference>
<dbReference type="Pfam" id="PF09073">
    <property type="entry name" value="BUD22"/>
    <property type="match status" value="1"/>
</dbReference>
<feature type="region of interest" description="Disordered" evidence="2">
    <location>
        <begin position="95"/>
        <end position="121"/>
    </location>
</feature>
<dbReference type="RefSeq" id="XP_023468668.1">
    <property type="nucleotide sequence ID" value="XM_023610667.1"/>
</dbReference>
<organism evidence="4 5">
    <name type="scientific">Rhizopus microsporus ATCC 52813</name>
    <dbReference type="NCBI Taxonomy" id="1340429"/>
    <lineage>
        <taxon>Eukaryota</taxon>
        <taxon>Fungi</taxon>
        <taxon>Fungi incertae sedis</taxon>
        <taxon>Mucoromycota</taxon>
        <taxon>Mucoromycotina</taxon>
        <taxon>Mucoromycetes</taxon>
        <taxon>Mucorales</taxon>
        <taxon>Mucorineae</taxon>
        <taxon>Rhizopodaceae</taxon>
        <taxon>Rhizopus</taxon>
    </lineage>
</organism>
<dbReference type="Proteomes" id="UP000242254">
    <property type="component" value="Unassembled WGS sequence"/>
</dbReference>
<proteinExistence type="predicted"/>
<gene>
    <name evidence="4" type="ORF">RHIMIDRAFT_249863</name>
</gene>
<name>A0A2G4T1R4_RHIZD</name>
<feature type="compositionally biased region" description="Basic and acidic residues" evidence="2">
    <location>
        <begin position="315"/>
        <end position="326"/>
    </location>
</feature>
<evidence type="ECO:0000256" key="1">
    <source>
        <dbReference type="ARBA" id="ARBA00023054"/>
    </source>
</evidence>
<evidence type="ECO:0000313" key="5">
    <source>
        <dbReference type="Proteomes" id="UP000242254"/>
    </source>
</evidence>
<dbReference type="STRING" id="1340429.A0A2G4T1R4"/>
<accession>A0A2G4T1R4</accession>
<feature type="compositionally biased region" description="Basic and acidic residues" evidence="2">
    <location>
        <begin position="226"/>
        <end position="242"/>
    </location>
</feature>
<evidence type="ECO:0000256" key="2">
    <source>
        <dbReference type="SAM" id="MobiDB-lite"/>
    </source>
</evidence>
<dbReference type="AlphaFoldDB" id="A0A2G4T1R4"/>
<dbReference type="EMBL" id="KZ303845">
    <property type="protein sequence ID" value="PHZ14960.1"/>
    <property type="molecule type" value="Genomic_DNA"/>
</dbReference>
<evidence type="ECO:0000313" key="4">
    <source>
        <dbReference type="EMBL" id="PHZ14960.1"/>
    </source>
</evidence>
<sequence length="383" mass="44520">MKNGSKENLTWKINYLAAQVGEKTHMKTAIMAASRAKHQQIHNPNFQPTDTEALKEELQNTRKLKLEHKLHQGRREIKSALKKSKIIETQKQIKKIKSAKAMGENDYRNDEKESQKKVKPEDLPKLEKELDMLKHVDLEYLADKKVKSTLQKNTAFKNEELVKQVIDSIEINNKYPEDIDKLILSNIEARLLAHKSVVAEVQSITQSFISILKGDAEKIEKKKAEELEKKKKAEEAKKRAAEANDEGQGAKRQKMNGKPNASSKFTDSLTEYDEKNDEFFKKIYEGETKKNRPGQRQRRKQWEELYGRKANHISEQYKKREEKRLANPDYKPKKKQEKKLEIKKAPAEPMHPSWEAKRQQQEMMSKALSGKVSSNNKIVFDDD</sequence>
<dbReference type="PANTHER" id="PTHR23325:SF1">
    <property type="entry name" value="SERUM RESPONSE FACTOR-BINDING PROTEIN 1"/>
    <property type="match status" value="1"/>
</dbReference>
<feature type="region of interest" description="Disordered" evidence="2">
    <location>
        <begin position="226"/>
        <end position="269"/>
    </location>
</feature>
<keyword evidence="5" id="KW-1185">Reference proteome</keyword>
<dbReference type="GeneID" id="35441657"/>